<dbReference type="PROSITE" id="PS51186">
    <property type="entry name" value="GNAT"/>
    <property type="match status" value="1"/>
</dbReference>
<comment type="caution">
    <text evidence="2">The sequence shown here is derived from an EMBL/GenBank/DDBJ whole genome shotgun (WGS) entry which is preliminary data.</text>
</comment>
<organism evidence="2 3">
    <name type="scientific">Plastoroseomonas hellenica</name>
    <dbReference type="NCBI Taxonomy" id="2687306"/>
    <lineage>
        <taxon>Bacteria</taxon>
        <taxon>Pseudomonadati</taxon>
        <taxon>Pseudomonadota</taxon>
        <taxon>Alphaproteobacteria</taxon>
        <taxon>Acetobacterales</taxon>
        <taxon>Acetobacteraceae</taxon>
        <taxon>Plastoroseomonas</taxon>
    </lineage>
</organism>
<sequence>MIRCLGAADAAAYRAIRLEALERCPENFGASADIEGAQPLAWFAERLAGSHVFAAGGDPLDGVIGLRPQEAPKLRHKVLIWGFYVRPAARRRGLGAALLGHAIAAARGLVEELRLSVAAENAAAIRLYEAAGFTAYGREPRALRVGGRDVDELLMALRLDQLS</sequence>
<evidence type="ECO:0000259" key="1">
    <source>
        <dbReference type="PROSITE" id="PS51186"/>
    </source>
</evidence>
<accession>A0ABS5F929</accession>
<dbReference type="SUPFAM" id="SSF55729">
    <property type="entry name" value="Acyl-CoA N-acyltransferases (Nat)"/>
    <property type="match status" value="1"/>
</dbReference>
<dbReference type="RefSeq" id="WP_211857654.1">
    <property type="nucleotide sequence ID" value="NZ_JAAGBB010000081.1"/>
</dbReference>
<dbReference type="InterPro" id="IPR016181">
    <property type="entry name" value="Acyl_CoA_acyltransferase"/>
</dbReference>
<dbReference type="Pfam" id="PF00583">
    <property type="entry name" value="Acetyltransf_1"/>
    <property type="match status" value="1"/>
</dbReference>
<keyword evidence="3" id="KW-1185">Reference proteome</keyword>
<dbReference type="Gene3D" id="3.40.630.30">
    <property type="match status" value="1"/>
</dbReference>
<dbReference type="PANTHER" id="PTHR43072">
    <property type="entry name" value="N-ACETYLTRANSFERASE"/>
    <property type="match status" value="1"/>
</dbReference>
<dbReference type="InterPro" id="IPR000182">
    <property type="entry name" value="GNAT_dom"/>
</dbReference>
<name>A0ABS5F929_9PROT</name>
<proteinExistence type="predicted"/>
<reference evidence="3" key="1">
    <citation type="journal article" date="2021" name="Syst. Appl. Microbiol.">
        <title>Roseomonas hellenica sp. nov., isolated from roots of wild-growing Alkanna tinctoria.</title>
        <authorList>
            <person name="Rat A."/>
            <person name="Naranjo H.D."/>
            <person name="Lebbe L."/>
            <person name="Cnockaert M."/>
            <person name="Krigas N."/>
            <person name="Grigoriadou K."/>
            <person name="Maloupa E."/>
            <person name="Willems A."/>
        </authorList>
    </citation>
    <scope>NUCLEOTIDE SEQUENCE [LARGE SCALE GENOMIC DNA]</scope>
    <source>
        <strain evidence="3">LMG 31523</strain>
    </source>
</reference>
<dbReference type="Proteomes" id="UP001196870">
    <property type="component" value="Unassembled WGS sequence"/>
</dbReference>
<dbReference type="EMBL" id="JAAGBB010000081">
    <property type="protein sequence ID" value="MBR0669067.1"/>
    <property type="molecule type" value="Genomic_DNA"/>
</dbReference>
<protein>
    <submittedName>
        <fullName evidence="2">GNAT family N-acetyltransferase</fullName>
    </submittedName>
</protein>
<dbReference type="CDD" id="cd04301">
    <property type="entry name" value="NAT_SF"/>
    <property type="match status" value="1"/>
</dbReference>
<feature type="domain" description="N-acetyltransferase" evidence="1">
    <location>
        <begin position="1"/>
        <end position="160"/>
    </location>
</feature>
<gene>
    <name evidence="2" type="ORF">GXW71_32255</name>
</gene>
<evidence type="ECO:0000313" key="3">
    <source>
        <dbReference type="Proteomes" id="UP001196870"/>
    </source>
</evidence>
<evidence type="ECO:0000313" key="2">
    <source>
        <dbReference type="EMBL" id="MBR0669067.1"/>
    </source>
</evidence>